<organism evidence="5 6">
    <name type="scientific">Paramecium primaurelia</name>
    <dbReference type="NCBI Taxonomy" id="5886"/>
    <lineage>
        <taxon>Eukaryota</taxon>
        <taxon>Sar</taxon>
        <taxon>Alveolata</taxon>
        <taxon>Ciliophora</taxon>
        <taxon>Intramacronucleata</taxon>
        <taxon>Oligohymenophorea</taxon>
        <taxon>Peniculida</taxon>
        <taxon>Parameciidae</taxon>
        <taxon>Paramecium</taxon>
    </lineage>
</organism>
<evidence type="ECO:0000256" key="2">
    <source>
        <dbReference type="ARBA" id="ARBA00023043"/>
    </source>
</evidence>
<dbReference type="PANTHER" id="PTHR24171:SF9">
    <property type="entry name" value="ANKYRIN REPEAT DOMAIN-CONTAINING PROTEIN 39"/>
    <property type="match status" value="1"/>
</dbReference>
<feature type="repeat" description="ANK" evidence="3">
    <location>
        <begin position="792"/>
        <end position="824"/>
    </location>
</feature>
<proteinExistence type="predicted"/>
<keyword evidence="1" id="KW-0677">Repeat</keyword>
<gene>
    <name evidence="5" type="ORF">PPRIM_AZ9-3.1.T0240189</name>
</gene>
<dbReference type="Pfam" id="PF13857">
    <property type="entry name" value="Ank_5"/>
    <property type="match status" value="1"/>
</dbReference>
<protein>
    <submittedName>
        <fullName evidence="5">Uncharacterized protein</fullName>
    </submittedName>
</protein>
<keyword evidence="6" id="KW-1185">Reference proteome</keyword>
<feature type="compositionally biased region" description="Low complexity" evidence="4">
    <location>
        <begin position="506"/>
        <end position="520"/>
    </location>
</feature>
<reference evidence="5" key="1">
    <citation type="submission" date="2021-01" db="EMBL/GenBank/DDBJ databases">
        <authorList>
            <consortium name="Genoscope - CEA"/>
            <person name="William W."/>
        </authorList>
    </citation>
    <scope>NUCLEOTIDE SEQUENCE</scope>
</reference>
<sequence>MQKYKSIKTWERLNKIKAPVPKYEYDNFKEIDEKFKQFEEQQGDPELSNTTTAFGTVLIQTAVQGLHMANAFQSQGQPVNRLSQSILKAFDINPNQLNQLKTSQDRHEYIKFQMNSTIDTLLKNWSDKIILKEQKYKETDQQMKKEKINNQTKKHFKWLQLKTKYEQLKNKLRQIVVDKLNDYENQQMAVKSQNKHLMLKNVQVITTRHIFENMEKYGHSNEFHFLKSLGQDRLKHIKERQNRQMTQQFENINDEEQKQSQYQVIWNNQQEKIFTKQRSQTKQLFTNEIACSNWNDLGFLPILQQMTLNEKKKQQREHILNKYTDGEFLTAQELQFLANTSELLNACLDKEFFQRATNQVNPDLLFNMELSLAEQILKDYGEMKSATINARLQYIRMKIEKTKQKLAKREKRLQKQSIDAYNMELNRKYIKVCKTVVKHMERTGKFEEKIPSEIPGATQLKDYLMGRITERQFITKLYDYVFEKERRRQYIDLNDEDNLFQNYPSKQQIASSKQIQPQSPRLKNEKNKRQEYIKQMARPKSTIGIQFTQNIKRHVFHPSTKLLIDKKLECEDNELAYINPIYAQYNKQEQEKFKLGLKSHPALRQRRNFLKFYSGGPPNQPELEHWKSPNYQPTQREIRAAIMIQRKLRSLFREKKLRQKLEERRKQIYYLFKDNCENMIHQIELGQDQQVSYFYLNKQLERCKTIAKDQINFSSIKTEENTRKNTEKKSFLLSTGASTPTTKGISTLRIAAPSNKIKVDYLFEAVQKNRIMMIKQSHFVYSANDVNSQNYDGITPLHVAVVKGNWDFVEWLLQNGADPYIMDQQSITPIDMARHLKQTKIIRLFEQYKKI</sequence>
<dbReference type="PROSITE" id="PS50096">
    <property type="entry name" value="IQ"/>
    <property type="match status" value="1"/>
</dbReference>
<dbReference type="PANTHER" id="PTHR24171">
    <property type="entry name" value="ANKYRIN REPEAT DOMAIN-CONTAINING PROTEIN 39-RELATED"/>
    <property type="match status" value="1"/>
</dbReference>
<keyword evidence="2 3" id="KW-0040">ANK repeat</keyword>
<evidence type="ECO:0000256" key="3">
    <source>
        <dbReference type="PROSITE-ProRule" id="PRU00023"/>
    </source>
</evidence>
<name>A0A8S1KZQ8_PARPR</name>
<dbReference type="OMA" id="TRHIFEN"/>
<dbReference type="PROSITE" id="PS50088">
    <property type="entry name" value="ANK_REPEAT"/>
    <property type="match status" value="1"/>
</dbReference>
<dbReference type="AlphaFoldDB" id="A0A8S1KZQ8"/>
<evidence type="ECO:0000256" key="4">
    <source>
        <dbReference type="SAM" id="MobiDB-lite"/>
    </source>
</evidence>
<comment type="caution">
    <text evidence="5">The sequence shown here is derived from an EMBL/GenBank/DDBJ whole genome shotgun (WGS) entry which is preliminary data.</text>
</comment>
<dbReference type="PROSITE" id="PS50297">
    <property type="entry name" value="ANK_REP_REGION"/>
    <property type="match status" value="1"/>
</dbReference>
<accession>A0A8S1KZQ8</accession>
<evidence type="ECO:0000313" key="5">
    <source>
        <dbReference type="EMBL" id="CAD8056194.1"/>
    </source>
</evidence>
<dbReference type="SMART" id="SM00248">
    <property type="entry name" value="ANK"/>
    <property type="match status" value="1"/>
</dbReference>
<dbReference type="EMBL" id="CAJJDM010000022">
    <property type="protein sequence ID" value="CAD8056194.1"/>
    <property type="molecule type" value="Genomic_DNA"/>
</dbReference>
<feature type="region of interest" description="Disordered" evidence="4">
    <location>
        <begin position="506"/>
        <end position="526"/>
    </location>
</feature>
<evidence type="ECO:0000313" key="6">
    <source>
        <dbReference type="Proteomes" id="UP000688137"/>
    </source>
</evidence>
<dbReference type="InterPro" id="IPR002110">
    <property type="entry name" value="Ankyrin_rpt"/>
</dbReference>
<dbReference type="Proteomes" id="UP000688137">
    <property type="component" value="Unassembled WGS sequence"/>
</dbReference>
<evidence type="ECO:0000256" key="1">
    <source>
        <dbReference type="ARBA" id="ARBA00022737"/>
    </source>
</evidence>